<name>A0A2I2FBS5_ASPCN</name>
<sequence length="607" mass="69299">MAYFLFPATAAPKSLRPRNCYGTIYTDIVRASSDAIDALTIYRRLIFSKDARVDNAGFTAFDAHVGDTSCQLRAGMLLDMTKKHRHWASSSSDKEASWLDKYIERLTSVRDGARKMLAKLTIERVHPEKLRIGAKKDSPDGLLRHLGWDEQEILSSIRAIYPKSQVKKPRVHDGCLNGWDLIKWHQEQLVAICQENGLWQIFDDLAVLHSSIARQENKNAVFVDDYDVRPTAESVPPSGASIASSNEGVDGIEWNPLDAWTMVRFLTYCFVLSKYKSFRRFQHVVGARIDPEAAIKAGDEMVRDVWDYNLHDYKYSRATRRIELEFGILQSWVSKLSSAWLYDIAKTSAASPRIDSLMMRTIRTSSINLTCIPTYVGYLAMRELWGRDGDPLILVDRHFCDSGYHSNFFLATLGLEDTNVTDQDGFPPQRLPLKHKVTWKIERISKDWLQHHEDQHLPHVIIMGNSIEGSYDDYMVASSTRQRHEKDDCDDNEAHIAKFLDHDHDRLTLAFFARHRHYTFDLYSSKTGTNVADEREEVAEQMERVFPGLAEQWSISDQEADAMGTAGESLHMFAWQHAFTETKGRIAELVSTAKDTLPISPPLGKIH</sequence>
<dbReference type="EMBL" id="KZ559138">
    <property type="protein sequence ID" value="PLB38075.1"/>
    <property type="molecule type" value="Genomic_DNA"/>
</dbReference>
<organism evidence="1 2">
    <name type="scientific">Aspergillus candidus</name>
    <dbReference type="NCBI Taxonomy" id="41067"/>
    <lineage>
        <taxon>Eukaryota</taxon>
        <taxon>Fungi</taxon>
        <taxon>Dikarya</taxon>
        <taxon>Ascomycota</taxon>
        <taxon>Pezizomycotina</taxon>
        <taxon>Eurotiomycetes</taxon>
        <taxon>Eurotiomycetidae</taxon>
        <taxon>Eurotiales</taxon>
        <taxon>Aspergillaceae</taxon>
        <taxon>Aspergillus</taxon>
        <taxon>Aspergillus subgen. Circumdati</taxon>
    </lineage>
</organism>
<dbReference type="Proteomes" id="UP000234585">
    <property type="component" value="Unassembled WGS sequence"/>
</dbReference>
<gene>
    <name evidence="1" type="ORF">BDW47DRAFT_117581</name>
</gene>
<evidence type="ECO:0000313" key="1">
    <source>
        <dbReference type="EMBL" id="PLB38075.1"/>
    </source>
</evidence>
<dbReference type="RefSeq" id="XP_024672087.1">
    <property type="nucleotide sequence ID" value="XM_024815101.1"/>
</dbReference>
<keyword evidence="2" id="KW-1185">Reference proteome</keyword>
<evidence type="ECO:0000313" key="2">
    <source>
        <dbReference type="Proteomes" id="UP000234585"/>
    </source>
</evidence>
<dbReference type="STRING" id="41067.A0A2I2FBS5"/>
<dbReference type="GeneID" id="36522261"/>
<accession>A0A2I2FBS5</accession>
<proteinExistence type="predicted"/>
<reference evidence="1 2" key="1">
    <citation type="submission" date="2017-12" db="EMBL/GenBank/DDBJ databases">
        <authorList>
            <consortium name="DOE Joint Genome Institute"/>
            <person name="Haridas S."/>
            <person name="Kjaerbolling I."/>
            <person name="Vesth T.C."/>
            <person name="Frisvad J.C."/>
            <person name="Nybo J.L."/>
            <person name="Theobald S."/>
            <person name="Kuo A."/>
            <person name="Bowyer P."/>
            <person name="Matsuda Y."/>
            <person name="Mondo S."/>
            <person name="Lyhne E.K."/>
            <person name="Kogle M.E."/>
            <person name="Clum A."/>
            <person name="Lipzen A."/>
            <person name="Salamov A."/>
            <person name="Ngan C.Y."/>
            <person name="Daum C."/>
            <person name="Chiniquy J."/>
            <person name="Barry K."/>
            <person name="LaButti K."/>
            <person name="Simmons B.A."/>
            <person name="Magnuson J.K."/>
            <person name="Mortensen U.H."/>
            <person name="Larsen T.O."/>
            <person name="Grigoriev I.V."/>
            <person name="Baker S.E."/>
            <person name="Andersen M.R."/>
            <person name="Nordberg H.P."/>
            <person name="Cantor M.N."/>
            <person name="Hua S.X."/>
        </authorList>
    </citation>
    <scope>NUCLEOTIDE SEQUENCE [LARGE SCALE GENOMIC DNA]</scope>
    <source>
        <strain evidence="1 2">CBS 102.13</strain>
    </source>
</reference>
<dbReference type="AlphaFoldDB" id="A0A2I2FBS5"/>
<protein>
    <submittedName>
        <fullName evidence="1">Uncharacterized protein</fullName>
    </submittedName>
</protein>
<dbReference type="OrthoDB" id="2107640at2759"/>